<name>A0ABV3SL37_9HYPH</name>
<keyword evidence="3" id="KW-0998">Cell outer membrane</keyword>
<dbReference type="SUPFAM" id="SSF103088">
    <property type="entry name" value="OmpA-like"/>
    <property type="match status" value="1"/>
</dbReference>
<keyword evidence="2 4" id="KW-0472">Membrane</keyword>
<evidence type="ECO:0000313" key="8">
    <source>
        <dbReference type="Proteomes" id="UP001556692"/>
    </source>
</evidence>
<dbReference type="PRINTS" id="PR01021">
    <property type="entry name" value="OMPADOMAIN"/>
</dbReference>
<accession>A0ABV3SL37</accession>
<dbReference type="InterPro" id="IPR036737">
    <property type="entry name" value="OmpA-like_sf"/>
</dbReference>
<dbReference type="CDD" id="cd07185">
    <property type="entry name" value="OmpA_C-like"/>
    <property type="match status" value="1"/>
</dbReference>
<dbReference type="PANTHER" id="PTHR30329:SF21">
    <property type="entry name" value="LIPOPROTEIN YIAD-RELATED"/>
    <property type="match status" value="1"/>
</dbReference>
<evidence type="ECO:0000256" key="3">
    <source>
        <dbReference type="ARBA" id="ARBA00023237"/>
    </source>
</evidence>
<keyword evidence="5" id="KW-0732">Signal</keyword>
<feature type="signal peptide" evidence="5">
    <location>
        <begin position="1"/>
        <end position="26"/>
    </location>
</feature>
<evidence type="ECO:0000259" key="6">
    <source>
        <dbReference type="PROSITE" id="PS51123"/>
    </source>
</evidence>
<protein>
    <submittedName>
        <fullName evidence="7">OmpA family protein</fullName>
    </submittedName>
</protein>
<organism evidence="7 8">
    <name type="scientific">Aquibium pacificus</name>
    <dbReference type="NCBI Taxonomy" id="3153579"/>
    <lineage>
        <taxon>Bacteria</taxon>
        <taxon>Pseudomonadati</taxon>
        <taxon>Pseudomonadota</taxon>
        <taxon>Alphaproteobacteria</taxon>
        <taxon>Hyphomicrobiales</taxon>
        <taxon>Phyllobacteriaceae</taxon>
        <taxon>Aquibium</taxon>
    </lineage>
</organism>
<dbReference type="InterPro" id="IPR006664">
    <property type="entry name" value="OMP_bac"/>
</dbReference>
<evidence type="ECO:0000256" key="5">
    <source>
        <dbReference type="SAM" id="SignalP"/>
    </source>
</evidence>
<evidence type="ECO:0000256" key="2">
    <source>
        <dbReference type="ARBA" id="ARBA00023136"/>
    </source>
</evidence>
<dbReference type="InterPro" id="IPR006665">
    <property type="entry name" value="OmpA-like"/>
</dbReference>
<feature type="domain" description="OmpA-like" evidence="6">
    <location>
        <begin position="105"/>
        <end position="223"/>
    </location>
</feature>
<proteinExistence type="predicted"/>
<dbReference type="PANTHER" id="PTHR30329">
    <property type="entry name" value="STATOR ELEMENT OF FLAGELLAR MOTOR COMPLEX"/>
    <property type="match status" value="1"/>
</dbReference>
<evidence type="ECO:0000256" key="4">
    <source>
        <dbReference type="PROSITE-ProRule" id="PRU00473"/>
    </source>
</evidence>
<reference evidence="7 8" key="1">
    <citation type="submission" date="2024-05" db="EMBL/GenBank/DDBJ databases">
        <authorList>
            <person name="Jiang F."/>
        </authorList>
    </citation>
    <scope>NUCLEOTIDE SEQUENCE [LARGE SCALE GENOMIC DNA]</scope>
    <source>
        <strain evidence="7 8">LZ166</strain>
    </source>
</reference>
<evidence type="ECO:0000256" key="1">
    <source>
        <dbReference type="ARBA" id="ARBA00004442"/>
    </source>
</evidence>
<comment type="subcellular location">
    <subcellularLocation>
        <location evidence="1">Cell outer membrane</location>
    </subcellularLocation>
</comment>
<dbReference type="Gene3D" id="3.30.1330.60">
    <property type="entry name" value="OmpA-like domain"/>
    <property type="match status" value="1"/>
</dbReference>
<dbReference type="RefSeq" id="WP_367954909.1">
    <property type="nucleotide sequence ID" value="NZ_JBDPGJ010000003.1"/>
</dbReference>
<gene>
    <name evidence="7" type="ORF">ABGN05_15325</name>
</gene>
<dbReference type="Proteomes" id="UP001556692">
    <property type="component" value="Unassembled WGS sequence"/>
</dbReference>
<feature type="chain" id="PRO_5045257214" evidence="5">
    <location>
        <begin position="27"/>
        <end position="224"/>
    </location>
</feature>
<keyword evidence="8" id="KW-1185">Reference proteome</keyword>
<sequence>MKPPKFLPAILAICAVLAVASGPALAQSGNDARASESLRSLPPTAPDSTMHIQLAQSGTDRRATDIIRSLAPMAPNALTTTQTRTARKPVRINGVMATASMVEVVIDRAYSLDFDVYFAFDSVALDPDARRSLQELGHALSSPELAAHRFLIAGHTDAKGADGYNLRLSTQRARAVRSYLLDAFPIDPGNLFTYGFGESDLKDPGHPTAGINRRVEVALIVEAP</sequence>
<evidence type="ECO:0000313" key="7">
    <source>
        <dbReference type="EMBL" id="MEX0407035.1"/>
    </source>
</evidence>
<comment type="caution">
    <text evidence="7">The sequence shown here is derived from an EMBL/GenBank/DDBJ whole genome shotgun (WGS) entry which is preliminary data.</text>
</comment>
<dbReference type="PROSITE" id="PS51123">
    <property type="entry name" value="OMPA_2"/>
    <property type="match status" value="1"/>
</dbReference>
<dbReference type="EMBL" id="JBDPGJ010000003">
    <property type="protein sequence ID" value="MEX0407035.1"/>
    <property type="molecule type" value="Genomic_DNA"/>
</dbReference>
<dbReference type="InterPro" id="IPR050330">
    <property type="entry name" value="Bact_OuterMem_StrucFunc"/>
</dbReference>
<dbReference type="Pfam" id="PF00691">
    <property type="entry name" value="OmpA"/>
    <property type="match status" value="1"/>
</dbReference>